<keyword evidence="4" id="KW-1185">Reference proteome</keyword>
<dbReference type="RefSeq" id="WP_254420046.1">
    <property type="nucleotide sequence ID" value="NZ_CP099837.1"/>
</dbReference>
<keyword evidence="1" id="KW-0547">Nucleotide-binding</keyword>
<proteinExistence type="predicted"/>
<dbReference type="SUPFAM" id="SSF56059">
    <property type="entry name" value="Glutathione synthetase ATP-binding domain-like"/>
    <property type="match status" value="1"/>
</dbReference>
<accession>A0ABY5D9S2</accession>
<gene>
    <name evidence="3" type="ORF">NE857_05490</name>
</gene>
<dbReference type="EMBL" id="CP099837">
    <property type="protein sequence ID" value="USY21094.1"/>
    <property type="molecule type" value="Genomic_DNA"/>
</dbReference>
<keyword evidence="1" id="KW-0067">ATP-binding</keyword>
<dbReference type="Proteomes" id="UP001055940">
    <property type="component" value="Chromosome"/>
</dbReference>
<evidence type="ECO:0000313" key="3">
    <source>
        <dbReference type="EMBL" id="USY21094.1"/>
    </source>
</evidence>
<sequence length="265" mass="29872">MELNPDSDYYRVSTKLGAYVFLDRIGVSHAKVYGVLNGIDKLVPQHLKKPVVVKPLDGCSAVGVMVLKPVKKGWYDSIAKRTWTFDEILARGRDALDKRGFPDVWLLEEPLIADGKVPDDLKFYAFQGDIALVLQRQGRPGRSGTLASYRWYDADWNPVETGKHVKKTNTDLVLPEKKEELADVARRVSSASPYAFTRVDTFYTDDGPKVGEVNAWVGAYDHFTDEWDQRLGAVWEAAELRVPSHVKPIPKGVPEGAYPLPWWRS</sequence>
<dbReference type="InterPro" id="IPR011761">
    <property type="entry name" value="ATP-grasp"/>
</dbReference>
<name>A0ABY5D9S2_9ACTN</name>
<dbReference type="InterPro" id="IPR029465">
    <property type="entry name" value="ATPgrasp_TupA"/>
</dbReference>
<evidence type="ECO:0000313" key="4">
    <source>
        <dbReference type="Proteomes" id="UP001055940"/>
    </source>
</evidence>
<feature type="domain" description="ATP-grasp" evidence="2">
    <location>
        <begin position="19"/>
        <end position="244"/>
    </location>
</feature>
<protein>
    <recommendedName>
        <fullName evidence="2">ATP-grasp domain-containing protein</fullName>
    </recommendedName>
</protein>
<reference evidence="3" key="1">
    <citation type="submission" date="2022-06" db="EMBL/GenBank/DDBJ databases">
        <authorList>
            <person name="Ping M."/>
        </authorList>
    </citation>
    <scope>NUCLEOTIDE SEQUENCE</scope>
    <source>
        <strain evidence="3">JCM11759T</strain>
    </source>
</reference>
<dbReference type="PROSITE" id="PS50975">
    <property type="entry name" value="ATP_GRASP"/>
    <property type="match status" value="1"/>
</dbReference>
<organism evidence="3 4">
    <name type="scientific">Nocardiopsis exhalans</name>
    <dbReference type="NCBI Taxonomy" id="163604"/>
    <lineage>
        <taxon>Bacteria</taxon>
        <taxon>Bacillati</taxon>
        <taxon>Actinomycetota</taxon>
        <taxon>Actinomycetes</taxon>
        <taxon>Streptosporangiales</taxon>
        <taxon>Nocardiopsidaceae</taxon>
        <taxon>Nocardiopsis</taxon>
    </lineage>
</organism>
<dbReference type="Pfam" id="PF14305">
    <property type="entry name" value="ATPgrasp_TupA"/>
    <property type="match status" value="1"/>
</dbReference>
<evidence type="ECO:0000256" key="1">
    <source>
        <dbReference type="PROSITE-ProRule" id="PRU00409"/>
    </source>
</evidence>
<evidence type="ECO:0000259" key="2">
    <source>
        <dbReference type="PROSITE" id="PS50975"/>
    </source>
</evidence>